<dbReference type="AlphaFoldDB" id="A0AAW5P719"/>
<comment type="caution">
    <text evidence="2">The sequence shown here is derived from an EMBL/GenBank/DDBJ whole genome shotgun (WGS) entry which is preliminary data.</text>
</comment>
<dbReference type="EMBL" id="JANTZM010000007">
    <property type="protein sequence ID" value="MCS4157802.1"/>
    <property type="molecule type" value="Genomic_DNA"/>
</dbReference>
<proteinExistence type="predicted"/>
<gene>
    <name evidence="2" type="ORF">GGP99_001766</name>
</gene>
<sequence>MQGFKSEMTRPSFAPACKNEDESSTITMNGTFMHKSDTNFYVYT</sequence>
<dbReference type="Proteomes" id="UP001155110">
    <property type="component" value="Unassembled WGS sequence"/>
</dbReference>
<name>A0AAW5P719_9BACT</name>
<organism evidence="2 3">
    <name type="scientific">Salinibacter ruber</name>
    <dbReference type="NCBI Taxonomy" id="146919"/>
    <lineage>
        <taxon>Bacteria</taxon>
        <taxon>Pseudomonadati</taxon>
        <taxon>Rhodothermota</taxon>
        <taxon>Rhodothermia</taxon>
        <taxon>Rhodothermales</taxon>
        <taxon>Salinibacteraceae</taxon>
        <taxon>Salinibacter</taxon>
    </lineage>
</organism>
<evidence type="ECO:0000313" key="3">
    <source>
        <dbReference type="Proteomes" id="UP001155110"/>
    </source>
</evidence>
<evidence type="ECO:0000313" key="2">
    <source>
        <dbReference type="EMBL" id="MCS4157802.1"/>
    </source>
</evidence>
<accession>A0AAW5P719</accession>
<reference evidence="2" key="1">
    <citation type="submission" date="2022-08" db="EMBL/GenBank/DDBJ databases">
        <title>Genomic Encyclopedia of Type Strains, Phase V (KMG-V): Genome sequencing to study the core and pangenomes of soil and plant-associated prokaryotes.</title>
        <authorList>
            <person name="Whitman W."/>
        </authorList>
    </citation>
    <scope>NUCLEOTIDE SEQUENCE</scope>
    <source>
        <strain evidence="2">SP3002</strain>
    </source>
</reference>
<feature type="region of interest" description="Disordered" evidence="1">
    <location>
        <begin position="1"/>
        <end position="21"/>
    </location>
</feature>
<evidence type="ECO:0000256" key="1">
    <source>
        <dbReference type="SAM" id="MobiDB-lite"/>
    </source>
</evidence>
<protein>
    <submittedName>
        <fullName evidence="2">Uncharacterized protein</fullName>
    </submittedName>
</protein>